<evidence type="ECO:0000313" key="17">
    <source>
        <dbReference type="Proteomes" id="UP000183924"/>
    </source>
</evidence>
<dbReference type="OrthoDB" id="9800824at2"/>
<feature type="binding site" description="axial binding residue" evidence="14">
    <location>
        <position position="8"/>
    </location>
    <ligand>
        <name>heme</name>
        <dbReference type="ChEBI" id="CHEBI:30413"/>
    </ligand>
    <ligandPart>
        <name>Fe</name>
        <dbReference type="ChEBI" id="CHEBI:18248"/>
    </ligandPart>
</feature>
<dbReference type="AlphaFoldDB" id="A0A1J8PFK6"/>
<comment type="pathway">
    <text evidence="2 14 15">Porphyrin-containing compound metabolism; protoporphyrin-IX biosynthesis; protoporphyrin-IX from protoporphyrinogen-IX: step 1/1.</text>
</comment>
<name>A0A1J8PFK6_9COXI</name>
<evidence type="ECO:0000256" key="10">
    <source>
        <dbReference type="ARBA" id="ARBA00023002"/>
    </source>
</evidence>
<evidence type="ECO:0000256" key="4">
    <source>
        <dbReference type="ARBA" id="ARBA00017504"/>
    </source>
</evidence>
<gene>
    <name evidence="16" type="ORF">A1D18_00760</name>
</gene>
<comment type="cofactor">
    <cofactor evidence="14 15">
        <name>heme b</name>
        <dbReference type="ChEBI" id="CHEBI:60344"/>
    </cofactor>
    <text evidence="14 15">Binds 1 heme b (iron(II)-protoporphyrin IX) group per subunit.</text>
</comment>
<accession>A0A1J8PFK6</accession>
<dbReference type="GO" id="GO:0070818">
    <property type="term" value="F:protoporphyrinogen oxidase activity"/>
    <property type="evidence" value="ECO:0007669"/>
    <property type="project" value="UniProtKB-UniRule"/>
</dbReference>
<dbReference type="RefSeq" id="WP_071661913.1">
    <property type="nucleotide sequence ID" value="NZ_LUKY01000027.1"/>
</dbReference>
<dbReference type="EMBL" id="LUKY01000027">
    <property type="protein sequence ID" value="OIZ96127.1"/>
    <property type="molecule type" value="Genomic_DNA"/>
</dbReference>
<feature type="transmembrane region" description="Helical" evidence="14">
    <location>
        <begin position="48"/>
        <end position="68"/>
    </location>
</feature>
<dbReference type="UniPathway" id="UPA00251">
    <property type="reaction ID" value="UER00324"/>
</dbReference>
<keyword evidence="8 14" id="KW-0479">Metal-binding</keyword>
<evidence type="ECO:0000256" key="2">
    <source>
        <dbReference type="ARBA" id="ARBA00005073"/>
    </source>
</evidence>
<keyword evidence="11 14" id="KW-0408">Iron</keyword>
<dbReference type="PIRSF" id="PIRSF004638">
    <property type="entry name" value="UCP004638"/>
    <property type="match status" value="1"/>
</dbReference>
<evidence type="ECO:0000256" key="5">
    <source>
        <dbReference type="ARBA" id="ARBA00022475"/>
    </source>
</evidence>
<evidence type="ECO:0000256" key="14">
    <source>
        <dbReference type="HAMAP-Rule" id="MF_02239"/>
    </source>
</evidence>
<dbReference type="HAMAP" id="MF_02239">
    <property type="entry name" value="HemJ"/>
    <property type="match status" value="1"/>
</dbReference>
<keyword evidence="17" id="KW-1185">Reference proteome</keyword>
<evidence type="ECO:0000256" key="15">
    <source>
        <dbReference type="PIRNR" id="PIRNR004638"/>
    </source>
</evidence>
<dbReference type="PANTHER" id="PTHR40255">
    <property type="entry name" value="UPF0093 MEMBRANE PROTEIN SLR1790"/>
    <property type="match status" value="1"/>
</dbReference>
<evidence type="ECO:0000256" key="11">
    <source>
        <dbReference type="ARBA" id="ARBA00023004"/>
    </source>
</evidence>
<keyword evidence="7 14" id="KW-0812">Transmembrane</keyword>
<dbReference type="STRING" id="1225476.A1D18_00760"/>
<evidence type="ECO:0000256" key="3">
    <source>
        <dbReference type="ARBA" id="ARBA00006501"/>
    </source>
</evidence>
<dbReference type="PANTHER" id="PTHR40255:SF1">
    <property type="entry name" value="PROTOPORPHYRINOGEN IX OXIDASE"/>
    <property type="match status" value="1"/>
</dbReference>
<dbReference type="Proteomes" id="UP000183924">
    <property type="component" value="Unassembled WGS sequence"/>
</dbReference>
<evidence type="ECO:0000256" key="7">
    <source>
        <dbReference type="ARBA" id="ARBA00022692"/>
    </source>
</evidence>
<dbReference type="InterPro" id="IPR005265">
    <property type="entry name" value="HemJ-like"/>
</dbReference>
<comment type="similarity">
    <text evidence="3 14 15">Belongs to the HemJ family.</text>
</comment>
<evidence type="ECO:0000256" key="13">
    <source>
        <dbReference type="ARBA" id="ARBA00048390"/>
    </source>
</evidence>
<feature type="transmembrane region" description="Helical" evidence="14">
    <location>
        <begin position="6"/>
        <end position="27"/>
    </location>
</feature>
<sequence length="142" mass="16674">MPWIKAFHIIAMVAWFAGLFYLPRLFVYHADAKDKISIERFKLMEHRLYYYIMAPAALLTLLFGFILFSLAANYYAAATWMHLKLGLVAILILFHLYCGKCLHDFKEDNNRHSSLFYRWLNEFPTLLLIAIVIVAEVHPFSL</sequence>
<comment type="caution">
    <text evidence="16">The sequence shown here is derived from an EMBL/GenBank/DDBJ whole genome shotgun (WGS) entry which is preliminary data.</text>
</comment>
<dbReference type="Pfam" id="PF03653">
    <property type="entry name" value="UPF0093"/>
    <property type="match status" value="1"/>
</dbReference>
<reference evidence="16 17" key="1">
    <citation type="submission" date="2016-03" db="EMBL/GenBank/DDBJ databases">
        <title>Comparative genomics of Rickettsiella.</title>
        <authorList>
            <person name="Chandler C."/>
            <person name="Wang Y."/>
        </authorList>
    </citation>
    <scope>NUCLEOTIDE SEQUENCE [LARGE SCALE GENOMIC DNA]</scope>
    <source>
        <strain evidence="16 17">RCFS May 2013</strain>
    </source>
</reference>
<comment type="subcellular location">
    <subcellularLocation>
        <location evidence="1 14">Cell membrane</location>
        <topology evidence="1 14">Multi-pass membrane protein</topology>
    </subcellularLocation>
</comment>
<evidence type="ECO:0000313" key="16">
    <source>
        <dbReference type="EMBL" id="OIZ96127.1"/>
    </source>
</evidence>
<keyword evidence="10 14" id="KW-0560">Oxidoreductase</keyword>
<comment type="subunit">
    <text evidence="14">Homodimer.</text>
</comment>
<evidence type="ECO:0000256" key="12">
    <source>
        <dbReference type="ARBA" id="ARBA00023136"/>
    </source>
</evidence>
<dbReference type="NCBIfam" id="TIGR00701">
    <property type="entry name" value="protoporphyrinogen oxidase HemJ"/>
    <property type="match status" value="1"/>
</dbReference>
<evidence type="ECO:0000256" key="8">
    <source>
        <dbReference type="ARBA" id="ARBA00022723"/>
    </source>
</evidence>
<keyword evidence="6 14" id="KW-0349">Heme</keyword>
<dbReference type="GO" id="GO:0005886">
    <property type="term" value="C:plasma membrane"/>
    <property type="evidence" value="ECO:0007669"/>
    <property type="project" value="UniProtKB-SubCell"/>
</dbReference>
<evidence type="ECO:0000256" key="6">
    <source>
        <dbReference type="ARBA" id="ARBA00022617"/>
    </source>
</evidence>
<keyword evidence="12 14" id="KW-0472">Membrane</keyword>
<evidence type="ECO:0000256" key="9">
    <source>
        <dbReference type="ARBA" id="ARBA00022989"/>
    </source>
</evidence>
<dbReference type="GO" id="GO:0046872">
    <property type="term" value="F:metal ion binding"/>
    <property type="evidence" value="ECO:0007669"/>
    <property type="project" value="UniProtKB-UniRule"/>
</dbReference>
<keyword evidence="9 14" id="KW-1133">Transmembrane helix</keyword>
<evidence type="ECO:0000256" key="1">
    <source>
        <dbReference type="ARBA" id="ARBA00004651"/>
    </source>
</evidence>
<dbReference type="EC" id="1.3.99.-" evidence="14 15"/>
<feature type="transmembrane region" description="Helical" evidence="14">
    <location>
        <begin position="74"/>
        <end position="98"/>
    </location>
</feature>
<feature type="binding site" description="axial binding residue" evidence="14">
    <location>
        <position position="84"/>
    </location>
    <ligand>
        <name>heme</name>
        <dbReference type="ChEBI" id="CHEBI:30413"/>
    </ligand>
    <ligandPart>
        <name>Fe</name>
        <dbReference type="ChEBI" id="CHEBI:18248"/>
    </ligandPart>
</feature>
<dbReference type="GO" id="GO:0006782">
    <property type="term" value="P:protoporphyrinogen IX biosynthetic process"/>
    <property type="evidence" value="ECO:0007669"/>
    <property type="project" value="UniProtKB-UniRule"/>
</dbReference>
<protein>
    <recommendedName>
        <fullName evidence="4 14">Protoporphyrinogen IX oxidase</fullName>
        <shortName evidence="14">PPO</shortName>
        <ecNumber evidence="14 15">1.3.99.-</ecNumber>
    </recommendedName>
</protein>
<feature type="transmembrane region" description="Helical" evidence="14">
    <location>
        <begin position="119"/>
        <end position="140"/>
    </location>
</feature>
<organism evidence="16 17">
    <name type="scientific">Candidatus Rickettsiella isopodorum</name>
    <dbReference type="NCBI Taxonomy" id="1225476"/>
    <lineage>
        <taxon>Bacteria</taxon>
        <taxon>Pseudomonadati</taxon>
        <taxon>Pseudomonadota</taxon>
        <taxon>Gammaproteobacteria</taxon>
        <taxon>Legionellales</taxon>
        <taxon>Coxiellaceae</taxon>
        <taxon>Rickettsiella</taxon>
    </lineage>
</organism>
<comment type="catalytic activity">
    <reaction evidence="13 14 15">
        <text>protoporphyrinogen IX + 3 A = protoporphyrin IX + 3 AH2</text>
        <dbReference type="Rhea" id="RHEA:62000"/>
        <dbReference type="ChEBI" id="CHEBI:13193"/>
        <dbReference type="ChEBI" id="CHEBI:17499"/>
        <dbReference type="ChEBI" id="CHEBI:57306"/>
        <dbReference type="ChEBI" id="CHEBI:57307"/>
    </reaction>
</comment>
<comment type="function">
    <text evidence="14 15">Catalyzes the oxidation of protoporphyrinogen IX to protoporphyrin IX.</text>
</comment>
<keyword evidence="5 14" id="KW-1003">Cell membrane</keyword>
<proteinExistence type="inferred from homology"/>